<dbReference type="Proteomes" id="UP000837857">
    <property type="component" value="Chromosome 12"/>
</dbReference>
<dbReference type="PANTHER" id="PTHR47537">
    <property type="entry name" value="CUBILIN"/>
    <property type="match status" value="1"/>
</dbReference>
<feature type="region of interest" description="Disordered" evidence="3">
    <location>
        <begin position="199"/>
        <end position="261"/>
    </location>
</feature>
<keyword evidence="1" id="KW-1015">Disulfide bond</keyword>
<dbReference type="Pfam" id="PF00431">
    <property type="entry name" value="CUB"/>
    <property type="match status" value="1"/>
</dbReference>
<proteinExistence type="predicted"/>
<dbReference type="InterPro" id="IPR000859">
    <property type="entry name" value="CUB_dom"/>
</dbReference>
<evidence type="ECO:0000256" key="3">
    <source>
        <dbReference type="SAM" id="MobiDB-lite"/>
    </source>
</evidence>
<evidence type="ECO:0000259" key="4">
    <source>
        <dbReference type="PROSITE" id="PS01180"/>
    </source>
</evidence>
<sequence length="261" mass="27527">MNVLEEGLAVNPSCSCIRFTSTFGKERGTFSSPDYPRPYPAHIGCLLYTFIAGPHQIVEVVFTDFDIHKEHLDCARGDFLKVYWEVQGPGPPGAINERSAWARELCGSRADAPSALYSPGQTMVLEFHSGPKQNNATGFVGTFSFIDKRTPLSSSQKEGKLAINPERCLRSGESQAPAAEPAPHVLTCHSCGTCRGGGEGGTGSGQARAAIKSSDPGVVASAERSLRPPALQVENNTGSGSTGCKSAPIGVSAGARGNFRQ</sequence>
<accession>A0ABN8I0P1</accession>
<comment type="caution">
    <text evidence="2">Lacks conserved residue(s) required for the propagation of feature annotation.</text>
</comment>
<dbReference type="SUPFAM" id="SSF49854">
    <property type="entry name" value="Spermadhesin, CUB domain"/>
    <property type="match status" value="1"/>
</dbReference>
<evidence type="ECO:0000256" key="2">
    <source>
        <dbReference type="PROSITE-ProRule" id="PRU00059"/>
    </source>
</evidence>
<dbReference type="CDD" id="cd00041">
    <property type="entry name" value="CUB"/>
    <property type="match status" value="1"/>
</dbReference>
<feature type="non-terminal residue" evidence="5">
    <location>
        <position position="261"/>
    </location>
</feature>
<name>A0ABN8I0P1_9NEOP</name>
<dbReference type="InterPro" id="IPR053207">
    <property type="entry name" value="Non-NMDA_GluR_Accessory"/>
</dbReference>
<feature type="domain" description="CUB" evidence="4">
    <location>
        <begin position="14"/>
        <end position="146"/>
    </location>
</feature>
<dbReference type="SMART" id="SM00042">
    <property type="entry name" value="CUB"/>
    <property type="match status" value="1"/>
</dbReference>
<feature type="compositionally biased region" description="Polar residues" evidence="3">
    <location>
        <begin position="233"/>
        <end position="244"/>
    </location>
</feature>
<keyword evidence="6" id="KW-1185">Reference proteome</keyword>
<evidence type="ECO:0000256" key="1">
    <source>
        <dbReference type="ARBA" id="ARBA00023157"/>
    </source>
</evidence>
<gene>
    <name evidence="5" type="ORF">IPOD504_LOCUS2716</name>
</gene>
<dbReference type="Gene3D" id="2.60.120.290">
    <property type="entry name" value="Spermadhesin, CUB domain"/>
    <property type="match status" value="1"/>
</dbReference>
<organism evidence="5 6">
    <name type="scientific">Iphiclides podalirius</name>
    <name type="common">scarce swallowtail</name>
    <dbReference type="NCBI Taxonomy" id="110791"/>
    <lineage>
        <taxon>Eukaryota</taxon>
        <taxon>Metazoa</taxon>
        <taxon>Ecdysozoa</taxon>
        <taxon>Arthropoda</taxon>
        <taxon>Hexapoda</taxon>
        <taxon>Insecta</taxon>
        <taxon>Pterygota</taxon>
        <taxon>Neoptera</taxon>
        <taxon>Endopterygota</taxon>
        <taxon>Lepidoptera</taxon>
        <taxon>Glossata</taxon>
        <taxon>Ditrysia</taxon>
        <taxon>Papilionoidea</taxon>
        <taxon>Papilionidae</taxon>
        <taxon>Papilioninae</taxon>
        <taxon>Iphiclides</taxon>
    </lineage>
</organism>
<evidence type="ECO:0000313" key="5">
    <source>
        <dbReference type="EMBL" id="CAH2040664.1"/>
    </source>
</evidence>
<reference evidence="5" key="1">
    <citation type="submission" date="2022-03" db="EMBL/GenBank/DDBJ databases">
        <authorList>
            <person name="Martin H S."/>
        </authorList>
    </citation>
    <scope>NUCLEOTIDE SEQUENCE</scope>
</reference>
<protein>
    <recommendedName>
        <fullName evidence="4">CUB domain-containing protein</fullName>
    </recommendedName>
</protein>
<evidence type="ECO:0000313" key="6">
    <source>
        <dbReference type="Proteomes" id="UP000837857"/>
    </source>
</evidence>
<dbReference type="EMBL" id="OW152824">
    <property type="protein sequence ID" value="CAH2040664.1"/>
    <property type="molecule type" value="Genomic_DNA"/>
</dbReference>
<dbReference type="PROSITE" id="PS01180">
    <property type="entry name" value="CUB"/>
    <property type="match status" value="1"/>
</dbReference>
<dbReference type="PANTHER" id="PTHR47537:SF2">
    <property type="entry name" value="CUBILIN"/>
    <property type="match status" value="1"/>
</dbReference>
<dbReference type="InterPro" id="IPR035914">
    <property type="entry name" value="Sperma_CUB_dom_sf"/>
</dbReference>